<dbReference type="InterPro" id="IPR011006">
    <property type="entry name" value="CheY-like_superfamily"/>
</dbReference>
<dbReference type="InterPro" id="IPR050482">
    <property type="entry name" value="Sensor_HK_TwoCompSys"/>
</dbReference>
<dbReference type="SMART" id="SM00387">
    <property type="entry name" value="HATPase_c"/>
    <property type="match status" value="1"/>
</dbReference>
<dbReference type="InterPro" id="IPR013656">
    <property type="entry name" value="PAS_4"/>
</dbReference>
<evidence type="ECO:0000256" key="3">
    <source>
        <dbReference type="ARBA" id="ARBA00022553"/>
    </source>
</evidence>
<evidence type="ECO:0000256" key="4">
    <source>
        <dbReference type="ARBA" id="ARBA00022679"/>
    </source>
</evidence>
<dbReference type="Gene3D" id="3.30.450.20">
    <property type="entry name" value="PAS domain"/>
    <property type="match status" value="2"/>
</dbReference>
<dbReference type="Pfam" id="PF07730">
    <property type="entry name" value="HisKA_3"/>
    <property type="match status" value="1"/>
</dbReference>
<dbReference type="GO" id="GO:0005524">
    <property type="term" value="F:ATP binding"/>
    <property type="evidence" value="ECO:0007669"/>
    <property type="project" value="UniProtKB-KW"/>
</dbReference>
<keyword evidence="10" id="KW-0175">Coiled coil</keyword>
<feature type="domain" description="PAC" evidence="13">
    <location>
        <begin position="342"/>
        <end position="394"/>
    </location>
</feature>
<dbReference type="InterPro" id="IPR035965">
    <property type="entry name" value="PAS-like_dom_sf"/>
</dbReference>
<evidence type="ECO:0000256" key="10">
    <source>
        <dbReference type="SAM" id="Coils"/>
    </source>
</evidence>
<dbReference type="InterPro" id="IPR011712">
    <property type="entry name" value="Sig_transdc_His_kin_sub3_dim/P"/>
</dbReference>
<dbReference type="Pfam" id="PF02518">
    <property type="entry name" value="HATPase_c"/>
    <property type="match status" value="1"/>
</dbReference>
<dbReference type="PROSITE" id="PS50112">
    <property type="entry name" value="PAS"/>
    <property type="match status" value="2"/>
</dbReference>
<dbReference type="SUPFAM" id="SSF52172">
    <property type="entry name" value="CheY-like"/>
    <property type="match status" value="1"/>
</dbReference>
<comment type="catalytic activity">
    <reaction evidence="1">
        <text>ATP + protein L-histidine = ADP + protein N-phospho-L-histidine.</text>
        <dbReference type="EC" id="2.7.13.3"/>
    </reaction>
</comment>
<dbReference type="Pfam" id="PF08448">
    <property type="entry name" value="PAS_4"/>
    <property type="match status" value="1"/>
</dbReference>
<reference evidence="14" key="1">
    <citation type="submission" date="2020-02" db="EMBL/GenBank/DDBJ databases">
        <authorList>
            <person name="Meier V. D."/>
        </authorList>
    </citation>
    <scope>NUCLEOTIDE SEQUENCE</scope>
    <source>
        <strain evidence="14">AVDCRST_MAG05</strain>
    </source>
</reference>
<dbReference type="PANTHER" id="PTHR24421:SF10">
    <property type="entry name" value="NITRATE_NITRITE SENSOR PROTEIN NARQ"/>
    <property type="match status" value="1"/>
</dbReference>
<dbReference type="CDD" id="cd00130">
    <property type="entry name" value="PAS"/>
    <property type="match status" value="1"/>
</dbReference>
<evidence type="ECO:0000256" key="6">
    <source>
        <dbReference type="ARBA" id="ARBA00022777"/>
    </source>
</evidence>
<feature type="domain" description="PAS" evidence="12">
    <location>
        <begin position="267"/>
        <end position="308"/>
    </location>
</feature>
<evidence type="ECO:0000256" key="9">
    <source>
        <dbReference type="PROSITE-ProRule" id="PRU00169"/>
    </source>
</evidence>
<dbReference type="InterPro" id="IPR003594">
    <property type="entry name" value="HATPase_dom"/>
</dbReference>
<keyword evidence="7" id="KW-0067">ATP-binding</keyword>
<feature type="domain" description="PAC" evidence="13">
    <location>
        <begin position="213"/>
        <end position="266"/>
    </location>
</feature>
<dbReference type="Gene3D" id="3.30.565.10">
    <property type="entry name" value="Histidine kinase-like ATPase, C-terminal domain"/>
    <property type="match status" value="1"/>
</dbReference>
<evidence type="ECO:0000256" key="5">
    <source>
        <dbReference type="ARBA" id="ARBA00022741"/>
    </source>
</evidence>
<evidence type="ECO:0000256" key="7">
    <source>
        <dbReference type="ARBA" id="ARBA00022840"/>
    </source>
</evidence>
<dbReference type="EMBL" id="CADCVM010000204">
    <property type="protein sequence ID" value="CAA9491557.1"/>
    <property type="molecule type" value="Genomic_DNA"/>
</dbReference>
<dbReference type="InterPro" id="IPR000014">
    <property type="entry name" value="PAS"/>
</dbReference>
<sequence>MLLVEDSENDALLLLRQLRRGGYEPSSRRVDTAGEMEEALEAQAWDLVICDHNMPAFNSLAALDLLRAKGFVDLPFIIVSGRIGEDAAVSAMKAGAHDYIMKDNLARLNSAIERELREAEVRRSRREAEAALRDSETRFRLMIEQSPLSVQIFSPDGRTVRVNRSWEELWGVTLDKIPGYNVLQDPQLIEKGLMPYIQSGFAGEPTAIPPVQYEPDASIPGASEVAHRWVRAFIYPVKVADGSIQEVVLIHEDITERVRAEEERRQAEANYRLIFENAVEGIFQTTAEGEFVTANPALAHMFGYDSPEDLLEKVSNIGDQIYADPGRRETFIQLARRDGLVQDFEMRVRRGDGKTTWASMNARVVRDGAGDVVGFEGFVKDVTEQKRAEEALGEIREAERRRIARELHDVVLQDLTYALQSLQVVSRIPEGADREAETTRQVEALRRSVAGIRAAIYDLRLETVEGQTLARSLESIVELNRQLSPGCAFELSVGGGFPADLRGPRAIEVARVVQEALANVRRHSGARHARVRLSADGGGALVEIEDDGRGFAAGTAAGMGLTGMRERAASLGGELEVEGLPGSGTRVSLRVSLAVLSGGVERAGT</sequence>
<dbReference type="SUPFAM" id="SSF55785">
    <property type="entry name" value="PYP-like sensor domain (PAS domain)"/>
    <property type="match status" value="2"/>
</dbReference>
<dbReference type="PROSITE" id="PS50110">
    <property type="entry name" value="RESPONSE_REGULATORY"/>
    <property type="match status" value="1"/>
</dbReference>
<dbReference type="PANTHER" id="PTHR24421">
    <property type="entry name" value="NITRATE/NITRITE SENSOR PROTEIN NARX-RELATED"/>
    <property type="match status" value="1"/>
</dbReference>
<dbReference type="InterPro" id="IPR036890">
    <property type="entry name" value="HATPase_C_sf"/>
</dbReference>
<keyword evidence="6" id="KW-0418">Kinase</keyword>
<keyword evidence="3 9" id="KW-0597">Phosphoprotein</keyword>
<dbReference type="NCBIfam" id="TIGR00229">
    <property type="entry name" value="sensory_box"/>
    <property type="match status" value="2"/>
</dbReference>
<keyword evidence="5" id="KW-0547">Nucleotide-binding</keyword>
<dbReference type="GO" id="GO:0006355">
    <property type="term" value="P:regulation of DNA-templated transcription"/>
    <property type="evidence" value="ECO:0007669"/>
    <property type="project" value="InterPro"/>
</dbReference>
<dbReference type="Pfam" id="PF00989">
    <property type="entry name" value="PAS"/>
    <property type="match status" value="1"/>
</dbReference>
<dbReference type="Gene3D" id="3.40.50.2300">
    <property type="match status" value="1"/>
</dbReference>
<dbReference type="PROSITE" id="PS50113">
    <property type="entry name" value="PAC"/>
    <property type="match status" value="2"/>
</dbReference>
<dbReference type="Gene3D" id="1.20.5.1930">
    <property type="match status" value="1"/>
</dbReference>
<accession>A0A6J4SBZ7</accession>
<proteinExistence type="predicted"/>
<dbReference type="SMART" id="SM00091">
    <property type="entry name" value="PAS"/>
    <property type="match status" value="2"/>
</dbReference>
<evidence type="ECO:0000259" key="13">
    <source>
        <dbReference type="PROSITE" id="PS50113"/>
    </source>
</evidence>
<name>A0A6J4SBZ7_9ACTN</name>
<dbReference type="InterPro" id="IPR000700">
    <property type="entry name" value="PAS-assoc_C"/>
</dbReference>
<dbReference type="Pfam" id="PF00072">
    <property type="entry name" value="Response_reg"/>
    <property type="match status" value="1"/>
</dbReference>
<evidence type="ECO:0000259" key="11">
    <source>
        <dbReference type="PROSITE" id="PS50110"/>
    </source>
</evidence>
<evidence type="ECO:0000256" key="2">
    <source>
        <dbReference type="ARBA" id="ARBA00012438"/>
    </source>
</evidence>
<dbReference type="GO" id="GO:0000155">
    <property type="term" value="F:phosphorelay sensor kinase activity"/>
    <property type="evidence" value="ECO:0007669"/>
    <property type="project" value="InterPro"/>
</dbReference>
<gene>
    <name evidence="14" type="ORF">AVDCRST_MAG05-1908</name>
</gene>
<feature type="coiled-coil region" evidence="10">
    <location>
        <begin position="250"/>
        <end position="277"/>
    </location>
</feature>
<dbReference type="CDD" id="cd00156">
    <property type="entry name" value="REC"/>
    <property type="match status" value="1"/>
</dbReference>
<keyword evidence="8" id="KW-0902">Two-component regulatory system</keyword>
<dbReference type="AlphaFoldDB" id="A0A6J4SBZ7"/>
<organism evidence="14">
    <name type="scientific">uncultured Rubrobacteraceae bacterium</name>
    <dbReference type="NCBI Taxonomy" id="349277"/>
    <lineage>
        <taxon>Bacteria</taxon>
        <taxon>Bacillati</taxon>
        <taxon>Actinomycetota</taxon>
        <taxon>Rubrobacteria</taxon>
        <taxon>Rubrobacterales</taxon>
        <taxon>Rubrobacteraceae</taxon>
        <taxon>environmental samples</taxon>
    </lineage>
</organism>
<dbReference type="GO" id="GO:0046983">
    <property type="term" value="F:protein dimerization activity"/>
    <property type="evidence" value="ECO:0007669"/>
    <property type="project" value="InterPro"/>
</dbReference>
<evidence type="ECO:0000256" key="8">
    <source>
        <dbReference type="ARBA" id="ARBA00023012"/>
    </source>
</evidence>
<evidence type="ECO:0000313" key="14">
    <source>
        <dbReference type="EMBL" id="CAA9491557.1"/>
    </source>
</evidence>
<feature type="domain" description="PAS" evidence="12">
    <location>
        <begin position="135"/>
        <end position="185"/>
    </location>
</feature>
<dbReference type="InterPro" id="IPR001789">
    <property type="entry name" value="Sig_transdc_resp-reg_receiver"/>
</dbReference>
<feature type="modified residue" description="4-aspartylphosphate" evidence="9">
    <location>
        <position position="51"/>
    </location>
</feature>
<evidence type="ECO:0000259" key="12">
    <source>
        <dbReference type="PROSITE" id="PS50112"/>
    </source>
</evidence>
<keyword evidence="4" id="KW-0808">Transferase</keyword>
<dbReference type="SMART" id="SM00448">
    <property type="entry name" value="REC"/>
    <property type="match status" value="1"/>
</dbReference>
<dbReference type="InterPro" id="IPR013767">
    <property type="entry name" value="PAS_fold"/>
</dbReference>
<feature type="domain" description="Response regulatory" evidence="11">
    <location>
        <begin position="1"/>
        <end position="117"/>
    </location>
</feature>
<dbReference type="EC" id="2.7.13.3" evidence="2"/>
<dbReference type="GO" id="GO:0016020">
    <property type="term" value="C:membrane"/>
    <property type="evidence" value="ECO:0007669"/>
    <property type="project" value="InterPro"/>
</dbReference>
<dbReference type="SUPFAM" id="SSF55874">
    <property type="entry name" value="ATPase domain of HSP90 chaperone/DNA topoisomerase II/histidine kinase"/>
    <property type="match status" value="1"/>
</dbReference>
<protein>
    <recommendedName>
        <fullName evidence="2">histidine kinase</fullName>
        <ecNumber evidence="2">2.7.13.3</ecNumber>
    </recommendedName>
</protein>
<dbReference type="InterPro" id="IPR001610">
    <property type="entry name" value="PAC"/>
</dbReference>
<evidence type="ECO:0000256" key="1">
    <source>
        <dbReference type="ARBA" id="ARBA00000085"/>
    </source>
</evidence>
<dbReference type="SMART" id="SM00086">
    <property type="entry name" value="PAC"/>
    <property type="match status" value="2"/>
</dbReference>
<feature type="coiled-coil region" evidence="10">
    <location>
        <begin position="102"/>
        <end position="129"/>
    </location>
</feature>
<dbReference type="CDD" id="cd16917">
    <property type="entry name" value="HATPase_UhpB-NarQ-NarX-like"/>
    <property type="match status" value="1"/>
</dbReference>